<sequence length="217" mass="25111">MLVSYSKYSDHGQHRSMLEGEGAQGRLPIFGVRYPHSLRHLFPWSDRSLNRPPARLGPSISFPWLQYHIGNGERTRLRDYQAGPEVSVAFHSSLHDVLVKGSSLLLVERTRVCDRPSPKVSEFPIHHHAFPEMFIVRLDQHFHDSLLVGWRFSRFMARRQRQSLTSRCDCARSLLTHRMMVQAAARRAGLGYSRGSMRSTICNPDFTIIYFLVFPEY</sequence>
<dbReference type="EMBL" id="KZ293416">
    <property type="protein sequence ID" value="PBK76226.1"/>
    <property type="molecule type" value="Genomic_DNA"/>
</dbReference>
<gene>
    <name evidence="1" type="ORF">ARMSODRAFT_218254</name>
</gene>
<keyword evidence="2" id="KW-1185">Reference proteome</keyword>
<dbReference type="AlphaFoldDB" id="A0A2H3CLQ5"/>
<evidence type="ECO:0000313" key="1">
    <source>
        <dbReference type="EMBL" id="PBK76226.1"/>
    </source>
</evidence>
<protein>
    <submittedName>
        <fullName evidence="1">Uncharacterized protein</fullName>
    </submittedName>
</protein>
<evidence type="ECO:0000313" key="2">
    <source>
        <dbReference type="Proteomes" id="UP000218334"/>
    </source>
</evidence>
<name>A0A2H3CLQ5_9AGAR</name>
<organism evidence="1 2">
    <name type="scientific">Armillaria solidipes</name>
    <dbReference type="NCBI Taxonomy" id="1076256"/>
    <lineage>
        <taxon>Eukaryota</taxon>
        <taxon>Fungi</taxon>
        <taxon>Dikarya</taxon>
        <taxon>Basidiomycota</taxon>
        <taxon>Agaricomycotina</taxon>
        <taxon>Agaricomycetes</taxon>
        <taxon>Agaricomycetidae</taxon>
        <taxon>Agaricales</taxon>
        <taxon>Marasmiineae</taxon>
        <taxon>Physalacriaceae</taxon>
        <taxon>Armillaria</taxon>
    </lineage>
</organism>
<reference evidence="2" key="1">
    <citation type="journal article" date="2017" name="Nat. Ecol. Evol.">
        <title>Genome expansion and lineage-specific genetic innovations in the forest pathogenic fungi Armillaria.</title>
        <authorList>
            <person name="Sipos G."/>
            <person name="Prasanna A.N."/>
            <person name="Walter M.C."/>
            <person name="O'Connor E."/>
            <person name="Balint B."/>
            <person name="Krizsan K."/>
            <person name="Kiss B."/>
            <person name="Hess J."/>
            <person name="Varga T."/>
            <person name="Slot J."/>
            <person name="Riley R."/>
            <person name="Boka B."/>
            <person name="Rigling D."/>
            <person name="Barry K."/>
            <person name="Lee J."/>
            <person name="Mihaltcheva S."/>
            <person name="LaButti K."/>
            <person name="Lipzen A."/>
            <person name="Waldron R."/>
            <person name="Moloney N.M."/>
            <person name="Sperisen C."/>
            <person name="Kredics L."/>
            <person name="Vagvoelgyi C."/>
            <person name="Patrignani A."/>
            <person name="Fitzpatrick D."/>
            <person name="Nagy I."/>
            <person name="Doyle S."/>
            <person name="Anderson J.B."/>
            <person name="Grigoriev I.V."/>
            <person name="Gueldener U."/>
            <person name="Muensterkoetter M."/>
            <person name="Nagy L.G."/>
        </authorList>
    </citation>
    <scope>NUCLEOTIDE SEQUENCE [LARGE SCALE GENOMIC DNA]</scope>
    <source>
        <strain evidence="2">28-4</strain>
    </source>
</reference>
<proteinExistence type="predicted"/>
<dbReference type="Proteomes" id="UP000218334">
    <property type="component" value="Unassembled WGS sequence"/>
</dbReference>
<accession>A0A2H3CLQ5</accession>